<organism evidence="2 4">
    <name type="scientific">Trichococcus ilyis</name>
    <dbReference type="NCBI Taxonomy" id="640938"/>
    <lineage>
        <taxon>Bacteria</taxon>
        <taxon>Bacillati</taxon>
        <taxon>Bacillota</taxon>
        <taxon>Bacilli</taxon>
        <taxon>Lactobacillales</taxon>
        <taxon>Carnobacteriaceae</taxon>
        <taxon>Trichococcus</taxon>
    </lineage>
</organism>
<keyword evidence="5" id="KW-1185">Reference proteome</keyword>
<dbReference type="InterPro" id="IPR050126">
    <property type="entry name" value="Ap4A_hydrolase"/>
</dbReference>
<sequence>MKEEVFVVGDVHGEITLLQKLLEMWDPEKQQLIFIGDLGDRGENPKACFLLAQELAETQGAVYLKGNHEAMLLDFIAAPEDYAGNYFLNGGLVSLESFLHKGIQEEYSPTEMALMMKHYYKDLLAFLKELPLYHEWEQYVFVHAGVDLGKKDWRDSTGEDFLWIRGPFHKKPNRTGKTIVFGHTPTFYLYGDNDRSDLWISDGKIGIDGGAVYGGSLHGVVFDKNGMKEDYIVQKR</sequence>
<dbReference type="EMBL" id="FNYT01000047">
    <property type="protein sequence ID" value="SEJ95955.1"/>
    <property type="molecule type" value="Genomic_DNA"/>
</dbReference>
<dbReference type="AlphaFoldDB" id="A0A143Y969"/>
<reference evidence="3 5" key="2">
    <citation type="submission" date="2016-10" db="EMBL/GenBank/DDBJ databases">
        <authorList>
            <person name="Varghese N."/>
            <person name="Submissions S."/>
        </authorList>
    </citation>
    <scope>NUCLEOTIDE SEQUENCE [LARGE SCALE GENOMIC DNA]</scope>
    <source>
        <strain evidence="3 5">DSM 22150</strain>
    </source>
</reference>
<dbReference type="Pfam" id="PF00149">
    <property type="entry name" value="Metallophos"/>
    <property type="match status" value="1"/>
</dbReference>
<dbReference type="SUPFAM" id="SSF56300">
    <property type="entry name" value="Metallo-dependent phosphatases"/>
    <property type="match status" value="1"/>
</dbReference>
<dbReference type="InterPro" id="IPR029052">
    <property type="entry name" value="Metallo-depent_PP-like"/>
</dbReference>
<dbReference type="GO" id="GO:0005737">
    <property type="term" value="C:cytoplasm"/>
    <property type="evidence" value="ECO:0007669"/>
    <property type="project" value="TreeGrafter"/>
</dbReference>
<dbReference type="GO" id="GO:0110154">
    <property type="term" value="P:RNA decapping"/>
    <property type="evidence" value="ECO:0007669"/>
    <property type="project" value="TreeGrafter"/>
</dbReference>
<dbReference type="GO" id="GO:0008803">
    <property type="term" value="F:bis(5'-nucleosyl)-tetraphosphatase (symmetrical) activity"/>
    <property type="evidence" value="ECO:0007669"/>
    <property type="project" value="TreeGrafter"/>
</dbReference>
<dbReference type="Proteomes" id="UP000199280">
    <property type="component" value="Unassembled WGS sequence"/>
</dbReference>
<dbReference type="RefSeq" id="WP_068621052.1">
    <property type="nucleotide sequence ID" value="NZ_FJNB01000002.1"/>
</dbReference>
<dbReference type="OrthoDB" id="384253at2"/>
<proteinExistence type="predicted"/>
<dbReference type="CDD" id="cd00144">
    <property type="entry name" value="MPP_PPP_family"/>
    <property type="match status" value="1"/>
</dbReference>
<protein>
    <submittedName>
        <fullName evidence="3">Serine/threonine protein phosphatase 1</fullName>
    </submittedName>
</protein>
<evidence type="ECO:0000313" key="5">
    <source>
        <dbReference type="Proteomes" id="UP000199280"/>
    </source>
</evidence>
<dbReference type="STRING" id="640938.TR210_415"/>
<dbReference type="Proteomes" id="UP000076878">
    <property type="component" value="Unassembled WGS sequence"/>
</dbReference>
<evidence type="ECO:0000313" key="4">
    <source>
        <dbReference type="Proteomes" id="UP000076878"/>
    </source>
</evidence>
<dbReference type="EMBL" id="FJNB01000002">
    <property type="protein sequence ID" value="CZQ84985.1"/>
    <property type="molecule type" value="Genomic_DNA"/>
</dbReference>
<gene>
    <name evidence="3" type="ORF">SAMN05216375_1474</name>
    <name evidence="2" type="ORF">TR210_415</name>
</gene>
<evidence type="ECO:0000313" key="3">
    <source>
        <dbReference type="EMBL" id="SEJ95955.1"/>
    </source>
</evidence>
<reference evidence="2 4" key="1">
    <citation type="submission" date="2016-02" db="EMBL/GenBank/DDBJ databases">
        <authorList>
            <person name="Wen L."/>
            <person name="He K."/>
            <person name="Yang H."/>
        </authorList>
    </citation>
    <scope>NUCLEOTIDE SEQUENCE [LARGE SCALE GENOMIC DNA]</scope>
    <source>
        <strain evidence="2">Trichococcus_R210</strain>
    </source>
</reference>
<name>A0A143Y969_9LACT</name>
<dbReference type="PANTHER" id="PTHR42850">
    <property type="entry name" value="METALLOPHOSPHOESTERASE"/>
    <property type="match status" value="1"/>
</dbReference>
<accession>A0A143Y969</accession>
<feature type="domain" description="Calcineurin-like phosphoesterase" evidence="1">
    <location>
        <begin position="5"/>
        <end position="195"/>
    </location>
</feature>
<dbReference type="PANTHER" id="PTHR42850:SF4">
    <property type="entry name" value="ZINC-DEPENDENT ENDOPOLYPHOSPHATASE"/>
    <property type="match status" value="1"/>
</dbReference>
<evidence type="ECO:0000313" key="2">
    <source>
        <dbReference type="EMBL" id="CZQ84985.1"/>
    </source>
</evidence>
<dbReference type="GO" id="GO:0016791">
    <property type="term" value="F:phosphatase activity"/>
    <property type="evidence" value="ECO:0007669"/>
    <property type="project" value="TreeGrafter"/>
</dbReference>
<dbReference type="Gene3D" id="3.60.21.10">
    <property type="match status" value="1"/>
</dbReference>
<evidence type="ECO:0000259" key="1">
    <source>
        <dbReference type="Pfam" id="PF00149"/>
    </source>
</evidence>
<dbReference type="InterPro" id="IPR004843">
    <property type="entry name" value="Calcineurin-like_PHP"/>
</dbReference>